<dbReference type="GO" id="GO:0016301">
    <property type="term" value="F:kinase activity"/>
    <property type="evidence" value="ECO:0007669"/>
    <property type="project" value="UniProtKB-KW"/>
</dbReference>
<evidence type="ECO:0000256" key="11">
    <source>
        <dbReference type="HAMAP-Rule" id="MF_00228"/>
    </source>
</evidence>
<comment type="catalytic activity">
    <reaction evidence="1 11">
        <text>5-(2-hydroxyethyl)-4-methylthiazole + ATP = 4-methyl-5-(2-phosphooxyethyl)-thiazole + ADP + H(+)</text>
        <dbReference type="Rhea" id="RHEA:24212"/>
        <dbReference type="ChEBI" id="CHEBI:15378"/>
        <dbReference type="ChEBI" id="CHEBI:17957"/>
        <dbReference type="ChEBI" id="CHEBI:30616"/>
        <dbReference type="ChEBI" id="CHEBI:58296"/>
        <dbReference type="ChEBI" id="CHEBI:456216"/>
        <dbReference type="EC" id="2.7.1.50"/>
    </reaction>
</comment>
<reference evidence="12 13" key="1">
    <citation type="submission" date="2024-02" db="EMBL/GenBank/DDBJ databases">
        <title>Herpetosiphon gulosus NBRC 112829.</title>
        <authorList>
            <person name="Ichikawa N."/>
            <person name="Katano-Makiyama Y."/>
            <person name="Hidaka K."/>
        </authorList>
    </citation>
    <scope>NUCLEOTIDE SEQUENCE [LARGE SCALE GENOMIC DNA]</scope>
    <source>
        <strain evidence="12 13">NBRC 112829</strain>
    </source>
</reference>
<dbReference type="SUPFAM" id="SSF53613">
    <property type="entry name" value="Ribokinase-like"/>
    <property type="match status" value="1"/>
</dbReference>
<dbReference type="PRINTS" id="PR01099">
    <property type="entry name" value="HYETHTZKNASE"/>
</dbReference>
<keyword evidence="4 11" id="KW-0808">Transferase</keyword>
<dbReference type="PIRSF" id="PIRSF000513">
    <property type="entry name" value="Thz_kinase"/>
    <property type="match status" value="1"/>
</dbReference>
<keyword evidence="8 11" id="KW-0067">ATP-binding</keyword>
<dbReference type="Gene3D" id="3.40.1190.20">
    <property type="match status" value="1"/>
</dbReference>
<evidence type="ECO:0000313" key="13">
    <source>
        <dbReference type="Proteomes" id="UP001428290"/>
    </source>
</evidence>
<comment type="function">
    <text evidence="11">Catalyzes the phosphorylation of the hydroxyl group of 4-methyl-5-beta-hydroxyethylthiazole (THZ).</text>
</comment>
<dbReference type="Pfam" id="PF02110">
    <property type="entry name" value="HK"/>
    <property type="match status" value="1"/>
</dbReference>
<evidence type="ECO:0000256" key="4">
    <source>
        <dbReference type="ARBA" id="ARBA00022679"/>
    </source>
</evidence>
<evidence type="ECO:0000256" key="10">
    <source>
        <dbReference type="ARBA" id="ARBA00022977"/>
    </source>
</evidence>
<gene>
    <name evidence="11 12" type="primary">thiM</name>
    <name evidence="12" type="ORF">Hgul01_01911</name>
</gene>
<dbReference type="NCBIfam" id="NF006830">
    <property type="entry name" value="PRK09355.1"/>
    <property type="match status" value="1"/>
</dbReference>
<evidence type="ECO:0000256" key="9">
    <source>
        <dbReference type="ARBA" id="ARBA00022842"/>
    </source>
</evidence>
<organism evidence="12 13">
    <name type="scientific">Herpetosiphon gulosus</name>
    <dbReference type="NCBI Taxonomy" id="1973496"/>
    <lineage>
        <taxon>Bacteria</taxon>
        <taxon>Bacillati</taxon>
        <taxon>Chloroflexota</taxon>
        <taxon>Chloroflexia</taxon>
        <taxon>Herpetosiphonales</taxon>
        <taxon>Herpetosiphonaceae</taxon>
        <taxon>Herpetosiphon</taxon>
    </lineage>
</organism>
<dbReference type="EC" id="2.7.1.50" evidence="11"/>
<dbReference type="InterPro" id="IPR000417">
    <property type="entry name" value="Hyethyz_kinase"/>
</dbReference>
<keyword evidence="9 11" id="KW-0460">Magnesium</keyword>
<comment type="cofactor">
    <cofactor evidence="2 11">
        <name>Mg(2+)</name>
        <dbReference type="ChEBI" id="CHEBI:18420"/>
    </cofactor>
</comment>
<comment type="caution">
    <text evidence="12">The sequence shown here is derived from an EMBL/GenBank/DDBJ whole genome shotgun (WGS) entry which is preliminary data.</text>
</comment>
<sequence>MRSKEFTSSSLADCWHSLRQQRPLVHVVPNLVTANDVANALLAVGAAPIMAIEPAEFSQLNKRALVLSMGTPTFERMQLLAQAGRAAQAKNLPIVLDPVGVGATAWRKQAALELIAIVQPTILRLNLGEALALIDQTGVAHGVDVGHDWHDPVLVAGQLARRYGCVVGLTGVIDVVSDGTNWIQLEHGHQWLSQITGAGCIVTSLIGALAAVTNDAMLATVSAIAGFGMAAEVAAMHALGPASFRVALFDQLGAIAELIDNSLLNYLMEQHDAD</sequence>
<evidence type="ECO:0000256" key="8">
    <source>
        <dbReference type="ARBA" id="ARBA00022840"/>
    </source>
</evidence>
<evidence type="ECO:0000256" key="2">
    <source>
        <dbReference type="ARBA" id="ARBA00001946"/>
    </source>
</evidence>
<evidence type="ECO:0000256" key="6">
    <source>
        <dbReference type="ARBA" id="ARBA00022741"/>
    </source>
</evidence>
<evidence type="ECO:0000256" key="7">
    <source>
        <dbReference type="ARBA" id="ARBA00022777"/>
    </source>
</evidence>
<dbReference type="CDD" id="cd01170">
    <property type="entry name" value="THZ_kinase"/>
    <property type="match status" value="1"/>
</dbReference>
<keyword evidence="7 11" id="KW-0418">Kinase</keyword>
<feature type="binding site" evidence="11">
    <location>
        <position position="170"/>
    </location>
    <ligand>
        <name>ATP</name>
        <dbReference type="ChEBI" id="CHEBI:30616"/>
    </ligand>
</feature>
<keyword evidence="5 11" id="KW-0479">Metal-binding</keyword>
<dbReference type="RefSeq" id="WP_345721722.1">
    <property type="nucleotide sequence ID" value="NZ_BAABRU010000006.1"/>
</dbReference>
<keyword evidence="13" id="KW-1185">Reference proteome</keyword>
<keyword evidence="10 11" id="KW-0784">Thiamine biosynthesis</keyword>
<evidence type="ECO:0000313" key="12">
    <source>
        <dbReference type="EMBL" id="GAA5528114.1"/>
    </source>
</evidence>
<feature type="binding site" evidence="11">
    <location>
        <position position="50"/>
    </location>
    <ligand>
        <name>substrate</name>
    </ligand>
</feature>
<protein>
    <recommendedName>
        <fullName evidence="11">Hydroxyethylthiazole kinase</fullName>
        <ecNumber evidence="11">2.7.1.50</ecNumber>
    </recommendedName>
    <alternativeName>
        <fullName evidence="11">4-methyl-5-beta-hydroxyethylthiazole kinase</fullName>
        <shortName evidence="11">TH kinase</shortName>
        <shortName evidence="11">Thz kinase</shortName>
    </alternativeName>
</protein>
<dbReference type="HAMAP" id="MF_00228">
    <property type="entry name" value="Thz_kinase"/>
    <property type="match status" value="1"/>
</dbReference>
<dbReference type="Proteomes" id="UP001428290">
    <property type="component" value="Unassembled WGS sequence"/>
</dbReference>
<accession>A0ABP9WYE2</accession>
<comment type="similarity">
    <text evidence="11">Belongs to the Thz kinase family.</text>
</comment>
<evidence type="ECO:0000256" key="5">
    <source>
        <dbReference type="ARBA" id="ARBA00022723"/>
    </source>
</evidence>
<feature type="binding site" evidence="11">
    <location>
        <position position="197"/>
    </location>
    <ligand>
        <name>substrate</name>
    </ligand>
</feature>
<keyword evidence="6 11" id="KW-0547">Nucleotide-binding</keyword>
<evidence type="ECO:0000256" key="1">
    <source>
        <dbReference type="ARBA" id="ARBA00001771"/>
    </source>
</evidence>
<comment type="pathway">
    <text evidence="3 11">Cofactor biosynthesis; thiamine diphosphate biosynthesis; 4-methyl-5-(2-phosphoethyl)-thiazole from 5-(2-hydroxyethyl)-4-methylthiazole: step 1/1.</text>
</comment>
<dbReference type="InterPro" id="IPR029056">
    <property type="entry name" value="Ribokinase-like"/>
</dbReference>
<evidence type="ECO:0000256" key="3">
    <source>
        <dbReference type="ARBA" id="ARBA00004868"/>
    </source>
</evidence>
<dbReference type="EMBL" id="BAABRU010000006">
    <property type="protein sequence ID" value="GAA5528114.1"/>
    <property type="molecule type" value="Genomic_DNA"/>
</dbReference>
<name>A0ABP9WYE2_9CHLR</name>
<feature type="binding site" evidence="11">
    <location>
        <position position="124"/>
    </location>
    <ligand>
        <name>ATP</name>
        <dbReference type="ChEBI" id="CHEBI:30616"/>
    </ligand>
</feature>
<proteinExistence type="inferred from homology"/>